<dbReference type="Pfam" id="PF00078">
    <property type="entry name" value="RVT_1"/>
    <property type="match status" value="1"/>
</dbReference>
<comment type="caution">
    <text evidence="2">The sequence shown here is derived from an EMBL/GenBank/DDBJ whole genome shotgun (WGS) entry which is preliminary data.</text>
</comment>
<dbReference type="InterPro" id="IPR000477">
    <property type="entry name" value="RT_dom"/>
</dbReference>
<dbReference type="EMBL" id="QJKJ01012071">
    <property type="protein sequence ID" value="RDX69532.1"/>
    <property type="molecule type" value="Genomic_DNA"/>
</dbReference>
<sequence length="401" mass="45475">MVIWDIWSRKGKSRSAPLESPLRGVGAELREEIVIVSRINLEASTRGSQDLKVEPFFWGIIATIAGGTSMAEMYSQSVLPIQERPVMRQDPPIIFMDADYEGTILHSKGPIRVLVDQGNSTNFGGLFRNVDLFCGKQVQIRGNINLETILGTKSTRKVVEMTFTMEIVSTTHLCMKYLVGNLVGVISANQCIARRCYERVLSVGRPTRKTRYARRAVASPPPREIQVGLEPHQWMKIGASLDSGVEVVRVLRENRDAFFVRKKGGWGRRRKERSRLKQLRCYKQDSFESWLSNVVMVKKLSGKWRMCTDYTDLNRACLKDLYPLPSIDALVDGASGCGLLSFMDAYSGYNQTKMHPNDESKTMFITNEGNFCYKVMPFSLNNVGATYQRLMDWIFKDHIGN</sequence>
<evidence type="ECO:0000259" key="1">
    <source>
        <dbReference type="Pfam" id="PF00078"/>
    </source>
</evidence>
<keyword evidence="3" id="KW-1185">Reference proteome</keyword>
<dbReference type="AlphaFoldDB" id="A0A371EU02"/>
<gene>
    <name evidence="2" type="ORF">CR513_51345</name>
</gene>
<evidence type="ECO:0000313" key="3">
    <source>
        <dbReference type="Proteomes" id="UP000257109"/>
    </source>
</evidence>
<dbReference type="Gene3D" id="3.10.10.10">
    <property type="entry name" value="HIV Type 1 Reverse Transcriptase, subunit A, domain 1"/>
    <property type="match status" value="1"/>
</dbReference>
<dbReference type="InterPro" id="IPR043128">
    <property type="entry name" value="Rev_trsase/Diguanyl_cyclase"/>
</dbReference>
<accession>A0A371EU02</accession>
<feature type="domain" description="Reverse transcriptase" evidence="1">
    <location>
        <begin position="298"/>
        <end position="397"/>
    </location>
</feature>
<name>A0A371EU02_MUCPR</name>
<protein>
    <recommendedName>
        <fullName evidence="1">Reverse transcriptase domain-containing protein</fullName>
    </recommendedName>
</protein>
<proteinExistence type="predicted"/>
<organism evidence="2 3">
    <name type="scientific">Mucuna pruriens</name>
    <name type="common">Velvet bean</name>
    <name type="synonym">Dolichos pruriens</name>
    <dbReference type="NCBI Taxonomy" id="157652"/>
    <lineage>
        <taxon>Eukaryota</taxon>
        <taxon>Viridiplantae</taxon>
        <taxon>Streptophyta</taxon>
        <taxon>Embryophyta</taxon>
        <taxon>Tracheophyta</taxon>
        <taxon>Spermatophyta</taxon>
        <taxon>Magnoliopsida</taxon>
        <taxon>eudicotyledons</taxon>
        <taxon>Gunneridae</taxon>
        <taxon>Pentapetalae</taxon>
        <taxon>rosids</taxon>
        <taxon>fabids</taxon>
        <taxon>Fabales</taxon>
        <taxon>Fabaceae</taxon>
        <taxon>Papilionoideae</taxon>
        <taxon>50 kb inversion clade</taxon>
        <taxon>NPAAA clade</taxon>
        <taxon>indigoferoid/millettioid clade</taxon>
        <taxon>Phaseoleae</taxon>
        <taxon>Mucuna</taxon>
    </lineage>
</organism>
<reference evidence="2" key="1">
    <citation type="submission" date="2018-05" db="EMBL/GenBank/DDBJ databases">
        <title>Draft genome of Mucuna pruriens seed.</title>
        <authorList>
            <person name="Nnadi N.E."/>
            <person name="Vos R."/>
            <person name="Hasami M.H."/>
            <person name="Devisetty U.K."/>
            <person name="Aguiy J.C."/>
        </authorList>
    </citation>
    <scope>NUCLEOTIDE SEQUENCE [LARGE SCALE GENOMIC DNA]</scope>
    <source>
        <strain evidence="2">JCA_2017</strain>
    </source>
</reference>
<dbReference type="Gene3D" id="3.30.70.270">
    <property type="match status" value="1"/>
</dbReference>
<dbReference type="SUPFAM" id="SSF56672">
    <property type="entry name" value="DNA/RNA polymerases"/>
    <property type="match status" value="1"/>
</dbReference>
<dbReference type="InterPro" id="IPR053134">
    <property type="entry name" value="RNA-dir_DNA_polymerase"/>
</dbReference>
<dbReference type="CDD" id="cd01647">
    <property type="entry name" value="RT_LTR"/>
    <property type="match status" value="1"/>
</dbReference>
<dbReference type="InterPro" id="IPR043502">
    <property type="entry name" value="DNA/RNA_pol_sf"/>
</dbReference>
<dbReference type="PANTHER" id="PTHR24559">
    <property type="entry name" value="TRANSPOSON TY3-I GAG-POL POLYPROTEIN"/>
    <property type="match status" value="1"/>
</dbReference>
<dbReference type="OrthoDB" id="1928766at2759"/>
<feature type="non-terminal residue" evidence="2">
    <location>
        <position position="1"/>
    </location>
</feature>
<dbReference type="PANTHER" id="PTHR24559:SF444">
    <property type="entry name" value="REVERSE TRANSCRIPTASE DOMAIN-CONTAINING PROTEIN"/>
    <property type="match status" value="1"/>
</dbReference>
<dbReference type="Proteomes" id="UP000257109">
    <property type="component" value="Unassembled WGS sequence"/>
</dbReference>
<evidence type="ECO:0000313" key="2">
    <source>
        <dbReference type="EMBL" id="RDX69532.1"/>
    </source>
</evidence>